<feature type="region of interest" description="Disordered" evidence="1">
    <location>
        <begin position="104"/>
        <end position="187"/>
    </location>
</feature>
<evidence type="ECO:0000313" key="4">
    <source>
        <dbReference type="Proteomes" id="UP001221757"/>
    </source>
</evidence>
<evidence type="ECO:0000256" key="2">
    <source>
        <dbReference type="SAM" id="SignalP"/>
    </source>
</evidence>
<sequence length="258" mass="28191">MSHQLCLPIALSLSRCPAVPARNTPRNPLVVNAQGEVIQTGEERRRILSAAPLSGNQQTGGAAAPRTGDTDRNPLVVDRQGRVVQELAKEQAQALQQRRRMTFTGLPSTAIPHTRAAMVSRPPTSSCTARTHASSTPASSAHGGSNSRHRHASPVAAGSSARNRPPMPSPRRRRPFHPRRTPSPIPLQAQLTVAVVATVGSPRRPDHSLVRFGDRRQRRPALQQEDLWLSDERPPDILDVKLHHKCDICQCLKSHPVL</sequence>
<proteinExistence type="predicted"/>
<feature type="compositionally biased region" description="Low complexity" evidence="1">
    <location>
        <begin position="131"/>
        <end position="145"/>
    </location>
</feature>
<protein>
    <submittedName>
        <fullName evidence="3">Uncharacterized protein</fullName>
    </submittedName>
</protein>
<keyword evidence="4" id="KW-1185">Reference proteome</keyword>
<feature type="compositionally biased region" description="Basic residues" evidence="1">
    <location>
        <begin position="170"/>
        <end position="180"/>
    </location>
</feature>
<organism evidence="3 4">
    <name type="scientific">Mycena rosella</name>
    <name type="common">Pink bonnet</name>
    <name type="synonym">Agaricus rosellus</name>
    <dbReference type="NCBI Taxonomy" id="1033263"/>
    <lineage>
        <taxon>Eukaryota</taxon>
        <taxon>Fungi</taxon>
        <taxon>Dikarya</taxon>
        <taxon>Basidiomycota</taxon>
        <taxon>Agaricomycotina</taxon>
        <taxon>Agaricomycetes</taxon>
        <taxon>Agaricomycetidae</taxon>
        <taxon>Agaricales</taxon>
        <taxon>Marasmiineae</taxon>
        <taxon>Mycenaceae</taxon>
        <taxon>Mycena</taxon>
    </lineage>
</organism>
<name>A0AAD7BVF9_MYCRO</name>
<comment type="caution">
    <text evidence="3">The sequence shown here is derived from an EMBL/GenBank/DDBJ whole genome shotgun (WGS) entry which is preliminary data.</text>
</comment>
<reference evidence="3" key="1">
    <citation type="submission" date="2023-03" db="EMBL/GenBank/DDBJ databases">
        <title>Massive genome expansion in bonnet fungi (Mycena s.s.) driven by repeated elements and novel gene families across ecological guilds.</title>
        <authorList>
            <consortium name="Lawrence Berkeley National Laboratory"/>
            <person name="Harder C.B."/>
            <person name="Miyauchi S."/>
            <person name="Viragh M."/>
            <person name="Kuo A."/>
            <person name="Thoen E."/>
            <person name="Andreopoulos B."/>
            <person name="Lu D."/>
            <person name="Skrede I."/>
            <person name="Drula E."/>
            <person name="Henrissat B."/>
            <person name="Morin E."/>
            <person name="Kohler A."/>
            <person name="Barry K."/>
            <person name="LaButti K."/>
            <person name="Morin E."/>
            <person name="Salamov A."/>
            <person name="Lipzen A."/>
            <person name="Mereny Z."/>
            <person name="Hegedus B."/>
            <person name="Baldrian P."/>
            <person name="Stursova M."/>
            <person name="Weitz H."/>
            <person name="Taylor A."/>
            <person name="Grigoriev I.V."/>
            <person name="Nagy L.G."/>
            <person name="Martin F."/>
            <person name="Kauserud H."/>
        </authorList>
    </citation>
    <scope>NUCLEOTIDE SEQUENCE</scope>
    <source>
        <strain evidence="3">CBHHK067</strain>
    </source>
</reference>
<feature type="signal peptide" evidence="2">
    <location>
        <begin position="1"/>
        <end position="21"/>
    </location>
</feature>
<gene>
    <name evidence="3" type="ORF">B0H17DRAFT_1217559</name>
</gene>
<dbReference type="EMBL" id="JARKIE010000493">
    <property type="protein sequence ID" value="KAJ7632086.1"/>
    <property type="molecule type" value="Genomic_DNA"/>
</dbReference>
<dbReference type="Proteomes" id="UP001221757">
    <property type="component" value="Unassembled WGS sequence"/>
</dbReference>
<accession>A0AAD7BVF9</accession>
<feature type="chain" id="PRO_5041939481" evidence="2">
    <location>
        <begin position="22"/>
        <end position="258"/>
    </location>
</feature>
<feature type="region of interest" description="Disordered" evidence="1">
    <location>
        <begin position="50"/>
        <end position="74"/>
    </location>
</feature>
<keyword evidence="2" id="KW-0732">Signal</keyword>
<evidence type="ECO:0000256" key="1">
    <source>
        <dbReference type="SAM" id="MobiDB-lite"/>
    </source>
</evidence>
<dbReference type="AlphaFoldDB" id="A0AAD7BVF9"/>
<evidence type="ECO:0000313" key="3">
    <source>
        <dbReference type="EMBL" id="KAJ7632086.1"/>
    </source>
</evidence>